<keyword evidence="4" id="KW-0472">Membrane</keyword>
<dbReference type="SMART" id="SM00474">
    <property type="entry name" value="35EXOc"/>
    <property type="match status" value="1"/>
</dbReference>
<feature type="region of interest" description="Disordered" evidence="3">
    <location>
        <begin position="920"/>
        <end position="976"/>
    </location>
</feature>
<keyword evidence="4" id="KW-0812">Transmembrane</keyword>
<feature type="compositionally biased region" description="Gly residues" evidence="3">
    <location>
        <begin position="600"/>
        <end position="614"/>
    </location>
</feature>
<dbReference type="InterPro" id="IPR012337">
    <property type="entry name" value="RNaseH-like_sf"/>
</dbReference>
<name>A0A8J4BSS3_9CHLO</name>
<dbReference type="PANTHER" id="PTHR13620">
    <property type="entry name" value="3-5 EXONUCLEASE"/>
    <property type="match status" value="1"/>
</dbReference>
<feature type="compositionally biased region" description="Polar residues" evidence="3">
    <location>
        <begin position="495"/>
        <end position="513"/>
    </location>
</feature>
<dbReference type="Pfam" id="PF01612">
    <property type="entry name" value="DNA_pol_A_exo1"/>
    <property type="match status" value="1"/>
</dbReference>
<reference evidence="6" key="1">
    <citation type="journal article" date="2021" name="Proc. Natl. Acad. Sci. U.S.A.">
        <title>Three genomes in the algal genus Volvox reveal the fate of a haploid sex-determining region after a transition to homothallism.</title>
        <authorList>
            <person name="Yamamoto K."/>
            <person name="Hamaji T."/>
            <person name="Kawai-Toyooka H."/>
            <person name="Matsuzaki R."/>
            <person name="Takahashi F."/>
            <person name="Nishimura Y."/>
            <person name="Kawachi M."/>
            <person name="Noguchi H."/>
            <person name="Minakuchi Y."/>
            <person name="Umen J.G."/>
            <person name="Toyoda A."/>
            <person name="Nozaki H."/>
        </authorList>
    </citation>
    <scope>NUCLEOTIDE SEQUENCE</scope>
    <source>
        <strain evidence="6">NIES-3780</strain>
    </source>
</reference>
<feature type="transmembrane region" description="Helical" evidence="4">
    <location>
        <begin position="65"/>
        <end position="83"/>
    </location>
</feature>
<organism evidence="6 7">
    <name type="scientific">Volvox africanus</name>
    <dbReference type="NCBI Taxonomy" id="51714"/>
    <lineage>
        <taxon>Eukaryota</taxon>
        <taxon>Viridiplantae</taxon>
        <taxon>Chlorophyta</taxon>
        <taxon>core chlorophytes</taxon>
        <taxon>Chlorophyceae</taxon>
        <taxon>CS clade</taxon>
        <taxon>Chlamydomonadales</taxon>
        <taxon>Volvocaceae</taxon>
        <taxon>Volvox</taxon>
    </lineage>
</organism>
<evidence type="ECO:0000259" key="5">
    <source>
        <dbReference type="SMART" id="SM00474"/>
    </source>
</evidence>
<gene>
    <name evidence="6" type="ORF">Vafri_21510</name>
</gene>
<protein>
    <recommendedName>
        <fullName evidence="5">3'-5' exonuclease domain-containing protein</fullName>
    </recommendedName>
</protein>
<evidence type="ECO:0000256" key="1">
    <source>
        <dbReference type="ARBA" id="ARBA00022722"/>
    </source>
</evidence>
<dbReference type="Proteomes" id="UP000747399">
    <property type="component" value="Unassembled WGS sequence"/>
</dbReference>
<comment type="caution">
    <text evidence="6">The sequence shown here is derived from an EMBL/GenBank/DDBJ whole genome shotgun (WGS) entry which is preliminary data.</text>
</comment>
<dbReference type="AlphaFoldDB" id="A0A8J4BSS3"/>
<keyword evidence="4" id="KW-1133">Transmembrane helix</keyword>
<feature type="region of interest" description="Disordered" evidence="3">
    <location>
        <begin position="1"/>
        <end position="23"/>
    </location>
</feature>
<dbReference type="SUPFAM" id="SSF53098">
    <property type="entry name" value="Ribonuclease H-like"/>
    <property type="match status" value="1"/>
</dbReference>
<feature type="region of interest" description="Disordered" evidence="3">
    <location>
        <begin position="886"/>
        <end position="907"/>
    </location>
</feature>
<dbReference type="InterPro" id="IPR036397">
    <property type="entry name" value="RNaseH_sf"/>
</dbReference>
<dbReference type="GO" id="GO:0005634">
    <property type="term" value="C:nucleus"/>
    <property type="evidence" value="ECO:0007669"/>
    <property type="project" value="TreeGrafter"/>
</dbReference>
<keyword evidence="2" id="KW-0378">Hydrolase</keyword>
<keyword evidence="7" id="KW-1185">Reference proteome</keyword>
<evidence type="ECO:0000256" key="4">
    <source>
        <dbReference type="SAM" id="Phobius"/>
    </source>
</evidence>
<dbReference type="PANTHER" id="PTHR13620:SF104">
    <property type="entry name" value="EXONUCLEASE 3'-5' DOMAIN-CONTAINING PROTEIN 2"/>
    <property type="match status" value="1"/>
</dbReference>
<feature type="compositionally biased region" description="Acidic residues" evidence="3">
    <location>
        <begin position="894"/>
        <end position="903"/>
    </location>
</feature>
<dbReference type="CDD" id="cd06141">
    <property type="entry name" value="WRN_exo"/>
    <property type="match status" value="1"/>
</dbReference>
<dbReference type="GO" id="GO:0008408">
    <property type="term" value="F:3'-5' exonuclease activity"/>
    <property type="evidence" value="ECO:0007669"/>
    <property type="project" value="InterPro"/>
</dbReference>
<evidence type="ECO:0000256" key="3">
    <source>
        <dbReference type="SAM" id="MobiDB-lite"/>
    </source>
</evidence>
<evidence type="ECO:0000313" key="7">
    <source>
        <dbReference type="Proteomes" id="UP000747399"/>
    </source>
</evidence>
<sequence>MMTTTTGTRAPKCARLSPHNSNYSDDDGGSLGLANQIKLLSHIAPHRANRRIGGRDRGTRVHSHAALAASCGIVSFYVLWRFVLTKPILGCMQTVSASCLLALQAMKTNVLGWRLLLPPAAATASPGSSQVARDVPSTPPLDGVGLGNEVYSVRQVALPPRRTGGHSSLRPHAREMGPAAAVSVIGAETLRSNGARNPTGFGGGQLESGTVVRLVTTPTLSAASGTSPAESDLLGQQHSEEMHLEVHLLDLRAWPTAAALASAAPTTPMTTEALSYLASDLEADLGIIGLDAEWEPELRSGIRNRISVIQLASANRCWILQPGGVDGIGTQTPTSGGEQKAKRDRGSGFLPQPGPAPGKQLEERPDAEHRGWLPREVVRLLSDPRIIKAGVGIQEDVRRLEHDFGVQVRGAVDVRLVAQQVAPRCLAAGGSLQALSAALLGRALDKSAQRSHWGSPGQLAEGQIAYAAHDAWLSRELVCELHRLNQRATSLSVSAATGQVSSAPPSPPGQLQSHAEAPSGARQTKNLTQQEQQRQDLRPLQQRDPGYLGQAAGLPLQEFVAPFLDAFSGPKRKERARGTASRGSIPGGGFASGGALADHSGGGDGSGSGSGSGSGRRPSARQKEMKLPTRKSVLYENCRLLAPDGAVLCTCGAKKVAWYLQRGLARVVSENPTTIQLNFEPQGRGHADDQYYLSDKENRCCVCGSGGEYLRHSVVPHCYRQHFPPSMKSHLSHDIVLMCPPCHKTCSVADQRRMTALGRQFNAPLGSATAAKFRHNSSLGAVRSAGRALANTKVLIPAPRRQALEDLLRQHFGVQEMDEALVWQAANVDPRVEDENWHSHADLVVHALEGRDRLEAFVRGWRQHFLDTMRPQFMPNHWRVDARVANSSTADEGGGAEEVEEGADGFGSVGGRCGARAAEAGNADRSSGFSGSDEDVDAGSGDGDGTGDGAYTDEGDGPMAMLVNGDPGSRLNGGAQ</sequence>
<dbReference type="EMBL" id="BNCO01000112">
    <property type="protein sequence ID" value="GIL68258.1"/>
    <property type="molecule type" value="Genomic_DNA"/>
</dbReference>
<evidence type="ECO:0000256" key="2">
    <source>
        <dbReference type="ARBA" id="ARBA00022801"/>
    </source>
</evidence>
<dbReference type="InterPro" id="IPR002562">
    <property type="entry name" value="3'-5'_exonuclease_dom"/>
</dbReference>
<dbReference type="InterPro" id="IPR051132">
    <property type="entry name" value="3-5_Exonuclease_domain"/>
</dbReference>
<evidence type="ECO:0000313" key="6">
    <source>
        <dbReference type="EMBL" id="GIL68258.1"/>
    </source>
</evidence>
<feature type="region of interest" description="Disordered" evidence="3">
    <location>
        <begin position="570"/>
        <end position="628"/>
    </location>
</feature>
<dbReference type="GO" id="GO:0003676">
    <property type="term" value="F:nucleic acid binding"/>
    <property type="evidence" value="ECO:0007669"/>
    <property type="project" value="InterPro"/>
</dbReference>
<feature type="region of interest" description="Disordered" evidence="3">
    <location>
        <begin position="327"/>
        <end position="368"/>
    </location>
</feature>
<dbReference type="GO" id="GO:0005737">
    <property type="term" value="C:cytoplasm"/>
    <property type="evidence" value="ECO:0007669"/>
    <property type="project" value="TreeGrafter"/>
</dbReference>
<dbReference type="Gene3D" id="3.30.420.10">
    <property type="entry name" value="Ribonuclease H-like superfamily/Ribonuclease H"/>
    <property type="match status" value="1"/>
</dbReference>
<keyword evidence="1" id="KW-0540">Nuclease</keyword>
<feature type="region of interest" description="Disordered" evidence="3">
    <location>
        <begin position="495"/>
        <end position="535"/>
    </location>
</feature>
<proteinExistence type="predicted"/>
<feature type="domain" description="3'-5' exonuclease" evidence="5">
    <location>
        <begin position="265"/>
        <end position="486"/>
    </location>
</feature>
<accession>A0A8J4BSS3</accession>
<dbReference type="GO" id="GO:0006139">
    <property type="term" value="P:nucleobase-containing compound metabolic process"/>
    <property type="evidence" value="ECO:0007669"/>
    <property type="project" value="InterPro"/>
</dbReference>